<dbReference type="InterPro" id="IPR000873">
    <property type="entry name" value="AMP-dep_synth/lig_dom"/>
</dbReference>
<dbReference type="SUPFAM" id="SSF56801">
    <property type="entry name" value="Acetyl-CoA synthetase-like"/>
    <property type="match status" value="1"/>
</dbReference>
<dbReference type="AlphaFoldDB" id="A0A5N7BWX7"/>
<dbReference type="PANTHER" id="PTHR24096:SF149">
    <property type="entry name" value="AMP-BINDING DOMAIN-CONTAINING PROTEIN-RELATED"/>
    <property type="match status" value="1"/>
</dbReference>
<accession>A0A5N7BWX7</accession>
<evidence type="ECO:0008006" key="6">
    <source>
        <dbReference type="Google" id="ProtNLM"/>
    </source>
</evidence>
<evidence type="ECO:0000313" key="5">
    <source>
        <dbReference type="EMBL" id="KAE8386098.1"/>
    </source>
</evidence>
<evidence type="ECO:0000256" key="1">
    <source>
        <dbReference type="ARBA" id="ARBA00006432"/>
    </source>
</evidence>
<evidence type="ECO:0000259" key="3">
    <source>
        <dbReference type="Pfam" id="PF00501"/>
    </source>
</evidence>
<sequence length="462" mass="50434">MDKAQNYDLPDIDLPSLNFDSFLYLIIRSGTTLIGNSFPLVLATDDTVLHTEVADQSNRVTKAQCRTFTEEIAHVFCVTIGTNGPGIDVVACISSGRVLLSSLFYGGIASGGFIVLLAPASPPPRSRDSVKHDECKLAIASEDCEQVPKKQLVCAASHWSGQYIKKHRGTLSREVIPDPVILRDRTACLIYGSGTTGKPEGVRISHRNLFSSARVFIFAYRDYIARQRLKDPNFKSEYLTAYLLQPALCGGTICWTAEFDLRSSSSTAKCTAQLFITVPPIYQLMVQSPLDESWNDGSISPLVPNIRLRIVDEEENDVEEGQGGAFIVQGPMASKQSFTVDGSGFKTGVLGLHRNGVLFIIDWKMINTNCIILRETIKHRGLQVAPAELGALLLSNPLVQDAAVIGIPDPKMEGNELPCAYVVADQNQVPEREIHDFVKRNLASGAALSLSIASQKAPPERS</sequence>
<dbReference type="Gene3D" id="3.40.50.12780">
    <property type="entry name" value="N-terminal domain of ligase-like"/>
    <property type="match status" value="2"/>
</dbReference>
<keyword evidence="2" id="KW-0436">Ligase</keyword>
<evidence type="ECO:0000259" key="4">
    <source>
        <dbReference type="Pfam" id="PF13193"/>
    </source>
</evidence>
<dbReference type="GO" id="GO:0016405">
    <property type="term" value="F:CoA-ligase activity"/>
    <property type="evidence" value="ECO:0007669"/>
    <property type="project" value="TreeGrafter"/>
</dbReference>
<dbReference type="Proteomes" id="UP000326877">
    <property type="component" value="Unassembled WGS sequence"/>
</dbReference>
<evidence type="ECO:0000256" key="2">
    <source>
        <dbReference type="ARBA" id="ARBA00022598"/>
    </source>
</evidence>
<reference evidence="5" key="1">
    <citation type="submission" date="2019-04" db="EMBL/GenBank/DDBJ databases">
        <title>Friends and foes A comparative genomics studyof 23 Aspergillus species from section Flavi.</title>
        <authorList>
            <consortium name="DOE Joint Genome Institute"/>
            <person name="Kjaerbolling I."/>
            <person name="Vesth T."/>
            <person name="Frisvad J.C."/>
            <person name="Nybo J.L."/>
            <person name="Theobald S."/>
            <person name="Kildgaard S."/>
            <person name="Isbrandt T."/>
            <person name="Kuo A."/>
            <person name="Sato A."/>
            <person name="Lyhne E.K."/>
            <person name="Kogle M.E."/>
            <person name="Wiebenga A."/>
            <person name="Kun R.S."/>
            <person name="Lubbers R.J."/>
            <person name="Makela M.R."/>
            <person name="Barry K."/>
            <person name="Chovatia M."/>
            <person name="Clum A."/>
            <person name="Daum C."/>
            <person name="Haridas S."/>
            <person name="He G."/>
            <person name="LaButti K."/>
            <person name="Lipzen A."/>
            <person name="Mondo S."/>
            <person name="Riley R."/>
            <person name="Salamov A."/>
            <person name="Simmons B.A."/>
            <person name="Magnuson J.K."/>
            <person name="Henrissat B."/>
            <person name="Mortensen U.H."/>
            <person name="Larsen T.O."/>
            <person name="Devries R.P."/>
            <person name="Grigoriev I.V."/>
            <person name="Machida M."/>
            <person name="Baker S.E."/>
            <person name="Andersen M.R."/>
        </authorList>
    </citation>
    <scope>NUCLEOTIDE SEQUENCE [LARGE SCALE GENOMIC DNA]</scope>
    <source>
        <strain evidence="5">IBT 14317</strain>
    </source>
</reference>
<proteinExistence type="inferred from homology"/>
<dbReference type="InterPro" id="IPR042099">
    <property type="entry name" value="ANL_N_sf"/>
</dbReference>
<dbReference type="OrthoDB" id="1898221at2759"/>
<dbReference type="Pfam" id="PF00501">
    <property type="entry name" value="AMP-binding"/>
    <property type="match status" value="1"/>
</dbReference>
<organism evidence="5">
    <name type="scientific">Petromyces alliaceus</name>
    <name type="common">Aspergillus alliaceus</name>
    <dbReference type="NCBI Taxonomy" id="209559"/>
    <lineage>
        <taxon>Eukaryota</taxon>
        <taxon>Fungi</taxon>
        <taxon>Dikarya</taxon>
        <taxon>Ascomycota</taxon>
        <taxon>Pezizomycotina</taxon>
        <taxon>Eurotiomycetes</taxon>
        <taxon>Eurotiomycetidae</taxon>
        <taxon>Eurotiales</taxon>
        <taxon>Aspergillaceae</taxon>
        <taxon>Aspergillus</taxon>
        <taxon>Aspergillus subgen. Circumdati</taxon>
    </lineage>
</organism>
<dbReference type="InterPro" id="IPR025110">
    <property type="entry name" value="AMP-bd_C"/>
</dbReference>
<dbReference type="InterPro" id="IPR045851">
    <property type="entry name" value="AMP-bd_C_sf"/>
</dbReference>
<gene>
    <name evidence="5" type="ORF">BDV23DRAFT_190278</name>
</gene>
<dbReference type="EMBL" id="ML735318">
    <property type="protein sequence ID" value="KAE8386098.1"/>
    <property type="molecule type" value="Genomic_DNA"/>
</dbReference>
<dbReference type="GO" id="GO:0019748">
    <property type="term" value="P:secondary metabolic process"/>
    <property type="evidence" value="ECO:0007669"/>
    <property type="project" value="TreeGrafter"/>
</dbReference>
<comment type="similarity">
    <text evidence="1">Belongs to the ATP-dependent AMP-binding enzyme family.</text>
</comment>
<feature type="domain" description="AMP-binding enzyme C-terminal" evidence="4">
    <location>
        <begin position="391"/>
        <end position="446"/>
    </location>
</feature>
<dbReference type="Gene3D" id="3.30.300.30">
    <property type="match status" value="1"/>
</dbReference>
<dbReference type="Pfam" id="PF13193">
    <property type="entry name" value="AMP-binding_C"/>
    <property type="match status" value="1"/>
</dbReference>
<protein>
    <recommendedName>
        <fullName evidence="6">AMP-dependent synthetase/ligase domain-containing protein</fullName>
    </recommendedName>
</protein>
<dbReference type="PANTHER" id="PTHR24096">
    <property type="entry name" value="LONG-CHAIN-FATTY-ACID--COA LIGASE"/>
    <property type="match status" value="1"/>
</dbReference>
<feature type="domain" description="AMP-dependent synthetase/ligase" evidence="3">
    <location>
        <begin position="53"/>
        <end position="289"/>
    </location>
</feature>
<name>A0A5N7BWX7_PETAA</name>